<sequence length="444" mass="45376">MRTRSLSSTVCVLALGGLLLTGCGAPGEPESDDPGPEVTSSEGGWIGGEPDWDGGDSGGDALSAGDGEAPLAAPAPTTTDAGRDRRTGGLAAGSVDDNADYEAYLRYVARIDDLGLRLRPFDPRGRVLVTVTGSDGRPAAGEPVTVLDGGEEVATLRTTADGTARFLPAVFGAAPEGRFTVRAGEASAEVDAGGSAELGVERAGGVEGSVPLDVLFLLDATGSMGDEIDQLKTSIDSVAERVAALEGAPDVRFAMTLYRDRGDAFVTSTYDFTGDVDAFRAALADVEAGGGGDYPEALEEGLAEALGEPSWRGPGEAVQLVFLVADAPPQTRRDLQVTYPDAVRDAVARGIKIFPVASSESDDAAEAVFRQLAQATGARFVFLSYGAGGAATGKSSDIDSADYEELALDDLVVRLTAEEVAALTGDDGVVPDPGPTSDPTPSGQ</sequence>
<feature type="signal peptide" evidence="2">
    <location>
        <begin position="1"/>
        <end position="27"/>
    </location>
</feature>
<dbReference type="Gene3D" id="3.40.50.410">
    <property type="entry name" value="von Willebrand factor, type A domain"/>
    <property type="match status" value="1"/>
</dbReference>
<evidence type="ECO:0000259" key="3">
    <source>
        <dbReference type="PROSITE" id="PS50234"/>
    </source>
</evidence>
<dbReference type="InterPro" id="IPR052969">
    <property type="entry name" value="Thr-specific_kinase-like"/>
</dbReference>
<dbReference type="PANTHER" id="PTHR47763:SF1">
    <property type="entry name" value="DUF659 DOMAIN-CONTAINING PROTEIN"/>
    <property type="match status" value="1"/>
</dbReference>
<dbReference type="InterPro" id="IPR002035">
    <property type="entry name" value="VWF_A"/>
</dbReference>
<dbReference type="InterPro" id="IPR036465">
    <property type="entry name" value="vWFA_dom_sf"/>
</dbReference>
<dbReference type="CDD" id="cd00198">
    <property type="entry name" value="vWFA"/>
    <property type="match status" value="1"/>
</dbReference>
<feature type="region of interest" description="Disordered" evidence="1">
    <location>
        <begin position="423"/>
        <end position="444"/>
    </location>
</feature>
<evidence type="ECO:0000256" key="2">
    <source>
        <dbReference type="SAM" id="SignalP"/>
    </source>
</evidence>
<feature type="compositionally biased region" description="Low complexity" evidence="1">
    <location>
        <begin position="59"/>
        <end position="80"/>
    </location>
</feature>
<feature type="region of interest" description="Disordered" evidence="1">
    <location>
        <begin position="24"/>
        <end position="93"/>
    </location>
</feature>
<dbReference type="RefSeq" id="WP_345459018.1">
    <property type="nucleotide sequence ID" value="NZ_BAABKG010000003.1"/>
</dbReference>
<organism evidence="4 5">
    <name type="scientific">Nocardioides marinquilinus</name>
    <dbReference type="NCBI Taxonomy" id="1210400"/>
    <lineage>
        <taxon>Bacteria</taxon>
        <taxon>Bacillati</taxon>
        <taxon>Actinomycetota</taxon>
        <taxon>Actinomycetes</taxon>
        <taxon>Propionibacteriales</taxon>
        <taxon>Nocardioidaceae</taxon>
        <taxon>Nocardioides</taxon>
    </lineage>
</organism>
<dbReference type="Proteomes" id="UP001500221">
    <property type="component" value="Unassembled WGS sequence"/>
</dbReference>
<dbReference type="Pfam" id="PF00092">
    <property type="entry name" value="VWA"/>
    <property type="match status" value="1"/>
</dbReference>
<evidence type="ECO:0000313" key="5">
    <source>
        <dbReference type="Proteomes" id="UP001500221"/>
    </source>
</evidence>
<accession>A0ABP9PPI0</accession>
<dbReference type="PROSITE" id="PS50234">
    <property type="entry name" value="VWFA"/>
    <property type="match status" value="1"/>
</dbReference>
<proteinExistence type="predicted"/>
<dbReference type="SUPFAM" id="SSF53300">
    <property type="entry name" value="vWA-like"/>
    <property type="match status" value="1"/>
</dbReference>
<dbReference type="PROSITE" id="PS51257">
    <property type="entry name" value="PROKAR_LIPOPROTEIN"/>
    <property type="match status" value="1"/>
</dbReference>
<dbReference type="SMART" id="SM00327">
    <property type="entry name" value="VWA"/>
    <property type="match status" value="1"/>
</dbReference>
<keyword evidence="5" id="KW-1185">Reference proteome</keyword>
<protein>
    <recommendedName>
        <fullName evidence="3">VWFA domain-containing protein</fullName>
    </recommendedName>
</protein>
<evidence type="ECO:0000256" key="1">
    <source>
        <dbReference type="SAM" id="MobiDB-lite"/>
    </source>
</evidence>
<evidence type="ECO:0000313" key="4">
    <source>
        <dbReference type="EMBL" id="GAA5149979.1"/>
    </source>
</evidence>
<comment type="caution">
    <text evidence="4">The sequence shown here is derived from an EMBL/GenBank/DDBJ whole genome shotgun (WGS) entry which is preliminary data.</text>
</comment>
<dbReference type="PANTHER" id="PTHR47763">
    <property type="entry name" value="ALPHA-PROTEIN KINASE VWKA"/>
    <property type="match status" value="1"/>
</dbReference>
<feature type="chain" id="PRO_5045316590" description="VWFA domain-containing protein" evidence="2">
    <location>
        <begin position="28"/>
        <end position="444"/>
    </location>
</feature>
<name>A0ABP9PPI0_9ACTN</name>
<dbReference type="EMBL" id="BAABKG010000003">
    <property type="protein sequence ID" value="GAA5149979.1"/>
    <property type="molecule type" value="Genomic_DNA"/>
</dbReference>
<reference evidence="5" key="1">
    <citation type="journal article" date="2019" name="Int. J. Syst. Evol. Microbiol.">
        <title>The Global Catalogue of Microorganisms (GCM) 10K type strain sequencing project: providing services to taxonomists for standard genome sequencing and annotation.</title>
        <authorList>
            <consortium name="The Broad Institute Genomics Platform"/>
            <consortium name="The Broad Institute Genome Sequencing Center for Infectious Disease"/>
            <person name="Wu L."/>
            <person name="Ma J."/>
        </authorList>
    </citation>
    <scope>NUCLEOTIDE SEQUENCE [LARGE SCALE GENOMIC DNA]</scope>
    <source>
        <strain evidence="5">JCM 18459</strain>
    </source>
</reference>
<keyword evidence="2" id="KW-0732">Signal</keyword>
<feature type="domain" description="VWFA" evidence="3">
    <location>
        <begin position="213"/>
        <end position="415"/>
    </location>
</feature>
<gene>
    <name evidence="4" type="ORF">GCM10023340_26160</name>
</gene>